<reference evidence="4" key="3">
    <citation type="submission" date="2023-01" db="EMBL/GenBank/DDBJ databases">
        <authorList>
            <person name="Sun Q."/>
            <person name="Evtushenko L."/>
        </authorList>
    </citation>
    <scope>NUCLEOTIDE SEQUENCE</scope>
    <source>
        <strain evidence="4">VKM B-1606</strain>
    </source>
</reference>
<dbReference type="AlphaFoldDB" id="A0A9W6MSX4"/>
<dbReference type="InterPro" id="IPR032623">
    <property type="entry name" value="FecR_N"/>
</dbReference>
<dbReference type="PIRSF" id="PIRSF018266">
    <property type="entry name" value="FecR"/>
    <property type="match status" value="1"/>
</dbReference>
<dbReference type="RefSeq" id="WP_204952008.1">
    <property type="nucleotide sequence ID" value="NZ_BSFF01000009.1"/>
</dbReference>
<keyword evidence="1 5" id="KW-0812">Transmembrane</keyword>
<dbReference type="Proteomes" id="UP001143400">
    <property type="component" value="Unassembled WGS sequence"/>
</dbReference>
<dbReference type="InterPro" id="IPR012373">
    <property type="entry name" value="Ferrdict_sens_TM"/>
</dbReference>
<proteinExistence type="predicted"/>
<reference evidence="4" key="1">
    <citation type="journal article" date="2014" name="Int. J. Syst. Evol. Microbiol.">
        <title>Complete genome sequence of Corynebacterium casei LMG S-19264T (=DSM 44701T), isolated from a smear-ripened cheese.</title>
        <authorList>
            <consortium name="US DOE Joint Genome Institute (JGI-PGF)"/>
            <person name="Walter F."/>
            <person name="Albersmeier A."/>
            <person name="Kalinowski J."/>
            <person name="Ruckert C."/>
        </authorList>
    </citation>
    <scope>NUCLEOTIDE SEQUENCE</scope>
    <source>
        <strain evidence="4">VKM B-1606</strain>
    </source>
</reference>
<evidence type="ECO:0000256" key="1">
    <source>
        <dbReference type="SAM" id="Phobius"/>
    </source>
</evidence>
<comment type="caution">
    <text evidence="4">The sequence shown here is derived from an EMBL/GenBank/DDBJ whole genome shotgun (WGS) entry which is preliminary data.</text>
</comment>
<feature type="domain" description="FecR protein" evidence="2">
    <location>
        <begin position="109"/>
        <end position="201"/>
    </location>
</feature>
<evidence type="ECO:0000313" key="6">
    <source>
        <dbReference type="Proteomes" id="UP000758856"/>
    </source>
</evidence>
<evidence type="ECO:0000313" key="5">
    <source>
        <dbReference type="EMBL" id="MBM7853565.1"/>
    </source>
</evidence>
<dbReference type="InterPro" id="IPR006860">
    <property type="entry name" value="FecR"/>
</dbReference>
<protein>
    <submittedName>
        <fullName evidence="4">Iron dicitrate transporter FecR</fullName>
    </submittedName>
    <submittedName>
        <fullName evidence="5">Transmembrane sensor</fullName>
    </submittedName>
</protein>
<evidence type="ECO:0000313" key="4">
    <source>
        <dbReference type="EMBL" id="GLK57220.1"/>
    </source>
</evidence>
<dbReference type="EMBL" id="JAFBCY010000005">
    <property type="protein sequence ID" value="MBM7853565.1"/>
    <property type="molecule type" value="Genomic_DNA"/>
</dbReference>
<name>A0A9W6MSX4_9HYPH</name>
<feature type="transmembrane region" description="Helical" evidence="1">
    <location>
        <begin position="85"/>
        <end position="103"/>
    </location>
</feature>
<dbReference type="Gene3D" id="3.55.50.30">
    <property type="match status" value="1"/>
</dbReference>
<dbReference type="PANTHER" id="PTHR30273:SF2">
    <property type="entry name" value="PROTEIN FECR"/>
    <property type="match status" value="1"/>
</dbReference>
<keyword evidence="6" id="KW-1185">Reference proteome</keyword>
<keyword evidence="1" id="KW-1133">Transmembrane helix</keyword>
<feature type="domain" description="FecR N-terminal" evidence="3">
    <location>
        <begin position="11"/>
        <end position="53"/>
    </location>
</feature>
<keyword evidence="1" id="KW-0472">Membrane</keyword>
<sequence>MTAERPTEAHRAAAAWWLARRDGSQGAADEASFAAWRDADLRHAQAYDQAERLWAALGAPLATVAQRSARPKVRRPAAAFLRPRFAALAIAGALVVWAAAPLVTTLRADVATAPGETALHVLPDGSTARLGPDAALAADFEPGARRVALLKGEVYFEVAPDPHRPFTVDAGEASVRVVGTAFDVDRAEGGVTVTVKRGAVRVLGDADASEVALGPGQQVAVVDGRPGEAAPANVDAALAWMSGRLVFDKAPLGRVVESLQRQTSSRIVLRGSLADRRVSGTFPTTGVAQSLDAAAAAVGAQTFQITPWVTVVY</sequence>
<gene>
    <name evidence="4" type="ORF">GCM10008170_32400</name>
    <name evidence="5" type="ORF">JOD31_003826</name>
</gene>
<dbReference type="PANTHER" id="PTHR30273">
    <property type="entry name" value="PERIPLASMIC SIGNAL SENSOR AND SIGMA FACTOR ACTIVATOR FECR-RELATED"/>
    <property type="match status" value="1"/>
</dbReference>
<evidence type="ECO:0000259" key="3">
    <source>
        <dbReference type="Pfam" id="PF16220"/>
    </source>
</evidence>
<evidence type="ECO:0000259" key="2">
    <source>
        <dbReference type="Pfam" id="PF04773"/>
    </source>
</evidence>
<dbReference type="Pfam" id="PF16220">
    <property type="entry name" value="DUF4880"/>
    <property type="match status" value="1"/>
</dbReference>
<reference evidence="5 6" key="2">
    <citation type="submission" date="2021-01" db="EMBL/GenBank/DDBJ databases">
        <title>Genomic Encyclopedia of Type Strains, Phase IV (KMG-IV): sequencing the most valuable type-strain genomes for metagenomic binning, comparative biology and taxonomic classification.</title>
        <authorList>
            <person name="Goeker M."/>
        </authorList>
    </citation>
    <scope>NUCLEOTIDE SEQUENCE [LARGE SCALE GENOMIC DNA]</scope>
    <source>
        <strain evidence="5 6">DSM 6130</strain>
    </source>
</reference>
<dbReference type="Pfam" id="PF04773">
    <property type="entry name" value="FecR"/>
    <property type="match status" value="1"/>
</dbReference>
<dbReference type="Proteomes" id="UP000758856">
    <property type="component" value="Unassembled WGS sequence"/>
</dbReference>
<dbReference type="EMBL" id="BSFF01000009">
    <property type="protein sequence ID" value="GLK57220.1"/>
    <property type="molecule type" value="Genomic_DNA"/>
</dbReference>
<evidence type="ECO:0000313" key="7">
    <source>
        <dbReference type="Proteomes" id="UP001143400"/>
    </source>
</evidence>
<dbReference type="GO" id="GO:0016989">
    <property type="term" value="F:sigma factor antagonist activity"/>
    <property type="evidence" value="ECO:0007669"/>
    <property type="project" value="TreeGrafter"/>
</dbReference>
<organism evidence="4 7">
    <name type="scientific">Methylopila capsulata</name>
    <dbReference type="NCBI Taxonomy" id="61654"/>
    <lineage>
        <taxon>Bacteria</taxon>
        <taxon>Pseudomonadati</taxon>
        <taxon>Pseudomonadota</taxon>
        <taxon>Alphaproteobacteria</taxon>
        <taxon>Hyphomicrobiales</taxon>
        <taxon>Methylopilaceae</taxon>
        <taxon>Methylopila</taxon>
    </lineage>
</organism>
<accession>A0A9W6MSX4</accession>
<dbReference type="Gene3D" id="2.60.120.1440">
    <property type="match status" value="1"/>
</dbReference>